<accession>T0ZVE4</accession>
<feature type="non-terminal residue" evidence="3">
    <location>
        <position position="165"/>
    </location>
</feature>
<evidence type="ECO:0000256" key="1">
    <source>
        <dbReference type="ARBA" id="ARBA00023098"/>
    </source>
</evidence>
<dbReference type="Gene3D" id="3.40.1090.10">
    <property type="entry name" value="Cytosolic phospholipase A2 catalytic domain"/>
    <property type="match status" value="1"/>
</dbReference>
<dbReference type="InterPro" id="IPR016035">
    <property type="entry name" value="Acyl_Trfase/lysoPLipase"/>
</dbReference>
<dbReference type="Pfam" id="PF01734">
    <property type="entry name" value="Patatin"/>
    <property type="match status" value="1"/>
</dbReference>
<keyword evidence="1" id="KW-0443">Lipid metabolism</keyword>
<sequence>ALSESIVGRSLTDFDVYVGVSSGSLLAAGLANGFDTTTMGTSLIRGESTRVPFSPGVLLTPALGEYANRLARLPAMLVDGVRQYARDPLRMGWAAVASSFTKILPTAAFDTAPIERYLRRVFGANGHTDDFRELAARLYVVATDLDTGESVDFGAPGHDAVRISR</sequence>
<feature type="non-terminal residue" evidence="3">
    <location>
        <position position="1"/>
    </location>
</feature>
<reference evidence="3" key="2">
    <citation type="journal article" date="2014" name="ISME J.">
        <title>Microbial stratification in low pH oxic and suboxic macroscopic growths along an acid mine drainage.</title>
        <authorList>
            <person name="Mendez-Garcia C."/>
            <person name="Mesa V."/>
            <person name="Sprenger R.R."/>
            <person name="Richter M."/>
            <person name="Diez M.S."/>
            <person name="Solano J."/>
            <person name="Bargiela R."/>
            <person name="Golyshina O.V."/>
            <person name="Manteca A."/>
            <person name="Ramos J.L."/>
            <person name="Gallego J.R."/>
            <person name="Llorente I."/>
            <person name="Martins Dos Santos V.A."/>
            <person name="Jensen O.N."/>
            <person name="Pelaez A.I."/>
            <person name="Sanchez J."/>
            <person name="Ferrer M."/>
        </authorList>
    </citation>
    <scope>NUCLEOTIDE SEQUENCE</scope>
</reference>
<name>T0ZVE4_9ZZZZ</name>
<evidence type="ECO:0000259" key="2">
    <source>
        <dbReference type="Pfam" id="PF01734"/>
    </source>
</evidence>
<dbReference type="SUPFAM" id="SSF52151">
    <property type="entry name" value="FabD/lysophospholipase-like"/>
    <property type="match status" value="1"/>
</dbReference>
<proteinExistence type="predicted"/>
<evidence type="ECO:0000313" key="3">
    <source>
        <dbReference type="EMBL" id="EQD48577.1"/>
    </source>
</evidence>
<dbReference type="GO" id="GO:0006629">
    <property type="term" value="P:lipid metabolic process"/>
    <property type="evidence" value="ECO:0007669"/>
    <property type="project" value="UniProtKB-KW"/>
</dbReference>
<gene>
    <name evidence="3" type="ORF">B1A_13992</name>
</gene>
<dbReference type="EMBL" id="AUZX01010264">
    <property type="protein sequence ID" value="EQD48577.1"/>
    <property type="molecule type" value="Genomic_DNA"/>
</dbReference>
<reference evidence="3" key="1">
    <citation type="submission" date="2013-08" db="EMBL/GenBank/DDBJ databases">
        <authorList>
            <person name="Mendez C."/>
            <person name="Richter M."/>
            <person name="Ferrer M."/>
            <person name="Sanchez J."/>
        </authorList>
    </citation>
    <scope>NUCLEOTIDE SEQUENCE</scope>
</reference>
<feature type="domain" description="PNPLA" evidence="2">
    <location>
        <begin position="9"/>
        <end position="163"/>
    </location>
</feature>
<dbReference type="AlphaFoldDB" id="T0ZVE4"/>
<dbReference type="InterPro" id="IPR002641">
    <property type="entry name" value="PNPLA_dom"/>
</dbReference>
<comment type="caution">
    <text evidence="3">The sequence shown here is derived from an EMBL/GenBank/DDBJ whole genome shotgun (WGS) entry which is preliminary data.</text>
</comment>
<protein>
    <submittedName>
        <fullName evidence="3">Patatin family phospholipase</fullName>
    </submittedName>
</protein>
<organism evidence="3">
    <name type="scientific">mine drainage metagenome</name>
    <dbReference type="NCBI Taxonomy" id="410659"/>
    <lineage>
        <taxon>unclassified sequences</taxon>
        <taxon>metagenomes</taxon>
        <taxon>ecological metagenomes</taxon>
    </lineage>
</organism>